<dbReference type="PANTHER" id="PTHR42928">
    <property type="entry name" value="TRICARBOXYLATE-BINDING PROTEIN"/>
    <property type="match status" value="1"/>
</dbReference>
<evidence type="ECO:0008006" key="5">
    <source>
        <dbReference type="Google" id="ProtNLM"/>
    </source>
</evidence>
<gene>
    <name evidence="3" type="ORF">CR155_11120</name>
</gene>
<dbReference type="PANTHER" id="PTHR42928:SF5">
    <property type="entry name" value="BLR1237 PROTEIN"/>
    <property type="match status" value="1"/>
</dbReference>
<comment type="similarity">
    <text evidence="1">Belongs to the UPF0065 (bug) family.</text>
</comment>
<feature type="chain" id="PRO_5014704239" description="Tricarboxylate transport protein TctC" evidence="2">
    <location>
        <begin position="38"/>
        <end position="332"/>
    </location>
</feature>
<evidence type="ECO:0000256" key="1">
    <source>
        <dbReference type="ARBA" id="ARBA00006987"/>
    </source>
</evidence>
<dbReference type="Gene3D" id="3.40.190.10">
    <property type="entry name" value="Periplasmic binding protein-like II"/>
    <property type="match status" value="1"/>
</dbReference>
<sequence length="332" mass="35059">MRHMRLLQNVLETTLGRPLAMAAVAATLAAASAVAGAQPSYPDKPLRLVMGFAAGGSVDPMARTITRMLGERLGQTIVLEHKPGAGGTIAVGSVVNAPPDGYTLLLSNPGPLIVKPQGDPLSKLSAIGRVADMPLALVVPAGSPFKNLQEMVVFAKANPGKLTYGSGGYGATTHIGMEMLKHEAGLDIVHVPYKGQAAATPDLISGRIDMLLDGWNSSIPNVQSGKLRYLGVATLNRSAIKPDVPTIAEQGFPGFNAALWWGIWAPAGTPSDVVEKLGRELQVVTQTDELKNVYKQLGVDPQSSTPEQLTAFVHSEQVRVQNLVKDANIRLD</sequence>
<protein>
    <recommendedName>
        <fullName evidence="5">Tricarboxylate transport protein TctC</fullName>
    </recommendedName>
</protein>
<evidence type="ECO:0000313" key="4">
    <source>
        <dbReference type="Proteomes" id="UP000234328"/>
    </source>
</evidence>
<dbReference type="CDD" id="cd07012">
    <property type="entry name" value="PBP2_Bug_TTT"/>
    <property type="match status" value="1"/>
</dbReference>
<reference evidence="3 4" key="1">
    <citation type="submission" date="2017-10" db="EMBL/GenBank/DDBJ databases">
        <title>Two draft genome sequences of Pusillimonas sp. strains isolated from a nitrate- and radionuclide-contaminated groundwater in Russia.</title>
        <authorList>
            <person name="Grouzdev D.S."/>
            <person name="Tourova T.P."/>
            <person name="Goeva M.A."/>
            <person name="Babich T.L."/>
            <person name="Sokolova D.S."/>
            <person name="Abdullin R."/>
            <person name="Poltaraus A.B."/>
            <person name="Toshchakov S.V."/>
            <person name="Nazina T.N."/>
        </authorList>
    </citation>
    <scope>NUCLEOTIDE SEQUENCE [LARGE SCALE GENOMIC DNA]</scope>
    <source>
        <strain evidence="3 4">JR1/69-2-13</strain>
    </source>
</reference>
<evidence type="ECO:0000313" key="3">
    <source>
        <dbReference type="EMBL" id="PLC53971.1"/>
    </source>
</evidence>
<evidence type="ECO:0000256" key="2">
    <source>
        <dbReference type="SAM" id="SignalP"/>
    </source>
</evidence>
<name>A0A2N4UG27_9BURK</name>
<dbReference type="InterPro" id="IPR005064">
    <property type="entry name" value="BUG"/>
</dbReference>
<dbReference type="SUPFAM" id="SSF53850">
    <property type="entry name" value="Periplasmic binding protein-like II"/>
    <property type="match status" value="1"/>
</dbReference>
<proteinExistence type="inferred from homology"/>
<dbReference type="Gene3D" id="3.40.190.150">
    <property type="entry name" value="Bordetella uptake gene, domain 1"/>
    <property type="match status" value="1"/>
</dbReference>
<comment type="caution">
    <text evidence="3">The sequence shown here is derived from an EMBL/GenBank/DDBJ whole genome shotgun (WGS) entry which is preliminary data.</text>
</comment>
<keyword evidence="2" id="KW-0732">Signal</keyword>
<dbReference type="PIRSF" id="PIRSF017082">
    <property type="entry name" value="YflP"/>
    <property type="match status" value="1"/>
</dbReference>
<keyword evidence="4" id="KW-1185">Reference proteome</keyword>
<dbReference type="EMBL" id="PDNV01000006">
    <property type="protein sequence ID" value="PLC53971.1"/>
    <property type="molecule type" value="Genomic_DNA"/>
</dbReference>
<accession>A0A2N4UG27</accession>
<dbReference type="Pfam" id="PF03401">
    <property type="entry name" value="TctC"/>
    <property type="match status" value="1"/>
</dbReference>
<dbReference type="Proteomes" id="UP000234328">
    <property type="component" value="Unassembled WGS sequence"/>
</dbReference>
<organism evidence="3 4">
    <name type="scientific">Pollutimonas nitritireducens</name>
    <dbReference type="NCBI Taxonomy" id="2045209"/>
    <lineage>
        <taxon>Bacteria</taxon>
        <taxon>Pseudomonadati</taxon>
        <taxon>Pseudomonadota</taxon>
        <taxon>Betaproteobacteria</taxon>
        <taxon>Burkholderiales</taxon>
        <taxon>Alcaligenaceae</taxon>
        <taxon>Pollutimonas</taxon>
    </lineage>
</organism>
<dbReference type="InterPro" id="IPR042100">
    <property type="entry name" value="Bug_dom1"/>
</dbReference>
<feature type="signal peptide" evidence="2">
    <location>
        <begin position="1"/>
        <end position="37"/>
    </location>
</feature>
<dbReference type="AlphaFoldDB" id="A0A2N4UG27"/>